<evidence type="ECO:0000313" key="2">
    <source>
        <dbReference type="EMBL" id="KDR73019.1"/>
    </source>
</evidence>
<feature type="region of interest" description="Disordered" evidence="1">
    <location>
        <begin position="1"/>
        <end position="22"/>
    </location>
</feature>
<dbReference type="OrthoDB" id="420195at2759"/>
<dbReference type="HOGENOM" id="CLU_2004273_0_0_1"/>
<accession>A0A067SZC6</accession>
<name>A0A067SZC6_GALM3</name>
<evidence type="ECO:0000256" key="1">
    <source>
        <dbReference type="SAM" id="MobiDB-lite"/>
    </source>
</evidence>
<feature type="compositionally biased region" description="Polar residues" evidence="1">
    <location>
        <begin position="1"/>
        <end position="21"/>
    </location>
</feature>
<gene>
    <name evidence="2" type="ORF">GALMADRAFT_212979</name>
</gene>
<organism evidence="2 3">
    <name type="scientific">Galerina marginata (strain CBS 339.88)</name>
    <dbReference type="NCBI Taxonomy" id="685588"/>
    <lineage>
        <taxon>Eukaryota</taxon>
        <taxon>Fungi</taxon>
        <taxon>Dikarya</taxon>
        <taxon>Basidiomycota</taxon>
        <taxon>Agaricomycotina</taxon>
        <taxon>Agaricomycetes</taxon>
        <taxon>Agaricomycetidae</taxon>
        <taxon>Agaricales</taxon>
        <taxon>Agaricineae</taxon>
        <taxon>Strophariaceae</taxon>
        <taxon>Galerina</taxon>
    </lineage>
</organism>
<dbReference type="Proteomes" id="UP000027222">
    <property type="component" value="Unassembled WGS sequence"/>
</dbReference>
<dbReference type="AlphaFoldDB" id="A0A067SZC6"/>
<evidence type="ECO:0000313" key="3">
    <source>
        <dbReference type="Proteomes" id="UP000027222"/>
    </source>
</evidence>
<proteinExistence type="predicted"/>
<reference evidence="3" key="1">
    <citation type="journal article" date="2014" name="Proc. Natl. Acad. Sci. U.S.A.">
        <title>Extensive sampling of basidiomycete genomes demonstrates inadequacy of the white-rot/brown-rot paradigm for wood decay fungi.</title>
        <authorList>
            <person name="Riley R."/>
            <person name="Salamov A.A."/>
            <person name="Brown D.W."/>
            <person name="Nagy L.G."/>
            <person name="Floudas D."/>
            <person name="Held B.W."/>
            <person name="Levasseur A."/>
            <person name="Lombard V."/>
            <person name="Morin E."/>
            <person name="Otillar R."/>
            <person name="Lindquist E.A."/>
            <person name="Sun H."/>
            <person name="LaButti K.M."/>
            <person name="Schmutz J."/>
            <person name="Jabbour D."/>
            <person name="Luo H."/>
            <person name="Baker S.E."/>
            <person name="Pisabarro A.G."/>
            <person name="Walton J.D."/>
            <person name="Blanchette R.A."/>
            <person name="Henrissat B."/>
            <person name="Martin F."/>
            <person name="Cullen D."/>
            <person name="Hibbett D.S."/>
            <person name="Grigoriev I.V."/>
        </authorList>
    </citation>
    <scope>NUCLEOTIDE SEQUENCE [LARGE SCALE GENOMIC DNA]</scope>
    <source>
        <strain evidence="3">CBS 339.88</strain>
    </source>
</reference>
<dbReference type="EMBL" id="KL142387">
    <property type="protein sequence ID" value="KDR73019.1"/>
    <property type="molecule type" value="Genomic_DNA"/>
</dbReference>
<sequence length="140" mass="15706">MSLEPVSSTPAKDSGSNTNRPTRPLRYEIKVFVNNSLTGLVKYDQVPIALCSMHPPEVPTKMFLVQLVKKYDREIMDHQAWVCWNCSSPAVGMVHTPASYLHLEEPEVIDYAQPVCINGGPCDVEARKVMAEKMKSWGSR</sequence>
<keyword evidence="3" id="KW-1185">Reference proteome</keyword>
<protein>
    <submittedName>
        <fullName evidence="2">Uncharacterized protein</fullName>
    </submittedName>
</protein>